<protein>
    <submittedName>
        <fullName evidence="2">TIGR03032 family protein</fullName>
    </submittedName>
</protein>
<dbReference type="EMBL" id="JACYTP010000002">
    <property type="protein sequence ID" value="MBD8512068.1"/>
    <property type="molecule type" value="Genomic_DNA"/>
</dbReference>
<evidence type="ECO:0000313" key="2">
    <source>
        <dbReference type="EMBL" id="MBD8512068.1"/>
    </source>
</evidence>
<name>A0ABR9BHP0_9GAMM</name>
<feature type="domain" description="Conserved hypothetical protein CHP03032" evidence="1">
    <location>
        <begin position="19"/>
        <end position="344"/>
    </location>
</feature>
<dbReference type="InterPro" id="IPR017481">
    <property type="entry name" value="CHP03032"/>
</dbReference>
<dbReference type="RefSeq" id="WP_192014882.1">
    <property type="nucleotide sequence ID" value="NZ_JACYTP010000002.1"/>
</dbReference>
<evidence type="ECO:0000259" key="1">
    <source>
        <dbReference type="Pfam" id="PF16261"/>
    </source>
</evidence>
<reference evidence="2 3" key="1">
    <citation type="submission" date="2020-09" db="EMBL/GenBank/DDBJ databases">
        <title>Photobacterium sp. CAU 1568 isolated from sand of Sido Beach.</title>
        <authorList>
            <person name="Kim W."/>
        </authorList>
    </citation>
    <scope>NUCLEOTIDE SEQUENCE [LARGE SCALE GENOMIC DNA]</scope>
    <source>
        <strain evidence="2 3">CAU 1568</strain>
    </source>
</reference>
<keyword evidence="3" id="KW-1185">Reference proteome</keyword>
<organism evidence="2 3">
    <name type="scientific">Photobacterium arenosum</name>
    <dbReference type="NCBI Taxonomy" id="2774143"/>
    <lineage>
        <taxon>Bacteria</taxon>
        <taxon>Pseudomonadati</taxon>
        <taxon>Pseudomonadota</taxon>
        <taxon>Gammaproteobacteria</taxon>
        <taxon>Vibrionales</taxon>
        <taxon>Vibrionaceae</taxon>
        <taxon>Photobacterium</taxon>
    </lineage>
</organism>
<dbReference type="SUPFAM" id="SSF63829">
    <property type="entry name" value="Calcium-dependent phosphotriesterase"/>
    <property type="match status" value="1"/>
</dbReference>
<sequence length="358" mass="39478">MNASDDNTLNYVMSSCARFPLLLNAMRCSLLVSAHNLDCLFVIRGCGESLVVEHVRQPRLLGIALSDDQQCLSLASYQQIWDYRRVDPAALVGESTHIVAGKDAVYSPCGSTVTGHLNTHDMAWGTDGLYMVNTRFNCIAKPTDGKSFEVVWMPPFISELVPEDRCHLNGLAMKDGRPAYVSYFSQVNSPYSWRQASSFSGEIMSVTTHQPVVTGLCLPHSPRIHDGYLYFCESGTGRLWRCLEDRLPASRTDLELVAELNGFTRGLSLMGDVAFVGLSVVRRPKDGSARHADMPLHQLREPLSSGVVVLDLRSGEVIANLTFSGDLNQIYDVEVLKGSTTPWIVDAESAELSDLFIL</sequence>
<proteinExistence type="predicted"/>
<accession>A0ABR9BHP0</accession>
<evidence type="ECO:0000313" key="3">
    <source>
        <dbReference type="Proteomes" id="UP000649768"/>
    </source>
</evidence>
<comment type="caution">
    <text evidence="2">The sequence shown here is derived from an EMBL/GenBank/DDBJ whole genome shotgun (WGS) entry which is preliminary data.</text>
</comment>
<dbReference type="Proteomes" id="UP000649768">
    <property type="component" value="Unassembled WGS sequence"/>
</dbReference>
<dbReference type="Pfam" id="PF16261">
    <property type="entry name" value="DUF4915"/>
    <property type="match status" value="1"/>
</dbReference>
<gene>
    <name evidence="2" type="ORF">IFO68_05120</name>
</gene>
<dbReference type="NCBIfam" id="TIGR03032">
    <property type="entry name" value="TIGR03032 family protein"/>
    <property type="match status" value="1"/>
</dbReference>